<dbReference type="EMBL" id="CAJOBH010258384">
    <property type="protein sequence ID" value="CAF5151962.1"/>
    <property type="molecule type" value="Genomic_DNA"/>
</dbReference>
<dbReference type="EMBL" id="CAJOBJ010362939">
    <property type="protein sequence ID" value="CAF5219272.1"/>
    <property type="molecule type" value="Genomic_DNA"/>
</dbReference>
<evidence type="ECO:0000259" key="1">
    <source>
        <dbReference type="Pfam" id="PF14438"/>
    </source>
</evidence>
<feature type="non-terminal residue" evidence="2">
    <location>
        <position position="1"/>
    </location>
</feature>
<comment type="caution">
    <text evidence="2">The sequence shown here is derived from an EMBL/GenBank/DDBJ whole genome shotgun (WGS) entry which is preliminary data.</text>
</comment>
<dbReference type="InterPro" id="IPR025852">
    <property type="entry name" value="SM_dom_ATX"/>
</dbReference>
<gene>
    <name evidence="2" type="ORF">BYL167_LOCUS72462</name>
    <name evidence="3" type="ORF">GIL414_LOCUS83393</name>
</gene>
<sequence>GQPVVIQTSDHERFHGVLETLSPNGDVVLTVSHRLDNNNNNNNNDLVASSTVPIDLIDTIDSSSQTFELHKRIIKV</sequence>
<evidence type="ECO:0000313" key="2">
    <source>
        <dbReference type="EMBL" id="CAF5151962.1"/>
    </source>
</evidence>
<evidence type="ECO:0000313" key="4">
    <source>
        <dbReference type="Proteomes" id="UP000681967"/>
    </source>
</evidence>
<name>A0A8S3G1G2_9BILA</name>
<feature type="domain" description="Ataxin 2 SM" evidence="1">
    <location>
        <begin position="1"/>
        <end position="50"/>
    </location>
</feature>
<feature type="non-terminal residue" evidence="2">
    <location>
        <position position="76"/>
    </location>
</feature>
<dbReference type="AlphaFoldDB" id="A0A8S3G1G2"/>
<dbReference type="Pfam" id="PF14438">
    <property type="entry name" value="SM-ATX"/>
    <property type="match status" value="1"/>
</dbReference>
<dbReference type="Proteomes" id="UP000681720">
    <property type="component" value="Unassembled WGS sequence"/>
</dbReference>
<reference evidence="2" key="1">
    <citation type="submission" date="2021-02" db="EMBL/GenBank/DDBJ databases">
        <authorList>
            <person name="Nowell W R."/>
        </authorList>
    </citation>
    <scope>NUCLEOTIDE SEQUENCE</scope>
</reference>
<accession>A0A8S3G1G2</accession>
<protein>
    <recommendedName>
        <fullName evidence="1">Ataxin 2 SM domain-containing protein</fullName>
    </recommendedName>
</protein>
<evidence type="ECO:0000313" key="3">
    <source>
        <dbReference type="EMBL" id="CAF5219272.1"/>
    </source>
</evidence>
<dbReference type="Proteomes" id="UP000681967">
    <property type="component" value="Unassembled WGS sequence"/>
</dbReference>
<proteinExistence type="predicted"/>
<organism evidence="2 4">
    <name type="scientific">Rotaria magnacalcarata</name>
    <dbReference type="NCBI Taxonomy" id="392030"/>
    <lineage>
        <taxon>Eukaryota</taxon>
        <taxon>Metazoa</taxon>
        <taxon>Spiralia</taxon>
        <taxon>Gnathifera</taxon>
        <taxon>Rotifera</taxon>
        <taxon>Eurotatoria</taxon>
        <taxon>Bdelloidea</taxon>
        <taxon>Philodinida</taxon>
        <taxon>Philodinidae</taxon>
        <taxon>Rotaria</taxon>
    </lineage>
</organism>